<dbReference type="InterPro" id="IPR005490">
    <property type="entry name" value="LD_TPept_cat_dom"/>
</dbReference>
<keyword evidence="3" id="KW-0808">Transferase</keyword>
<dbReference type="Proteomes" id="UP000242869">
    <property type="component" value="Unassembled WGS sequence"/>
</dbReference>
<feature type="active site" description="Proton donor/acceptor" evidence="7">
    <location>
        <position position="255"/>
    </location>
</feature>
<keyword evidence="5 7" id="KW-0573">Peptidoglycan synthesis</keyword>
<dbReference type="Pfam" id="PF03734">
    <property type="entry name" value="YkuD"/>
    <property type="match status" value="1"/>
</dbReference>
<dbReference type="GO" id="GO:0016740">
    <property type="term" value="F:transferase activity"/>
    <property type="evidence" value="ECO:0007669"/>
    <property type="project" value="UniProtKB-KW"/>
</dbReference>
<organism evidence="10 11">
    <name type="scientific">Formivibrio citricus</name>
    <dbReference type="NCBI Taxonomy" id="83765"/>
    <lineage>
        <taxon>Bacteria</taxon>
        <taxon>Pseudomonadati</taxon>
        <taxon>Pseudomonadota</taxon>
        <taxon>Betaproteobacteria</taxon>
        <taxon>Neisseriales</taxon>
        <taxon>Chitinibacteraceae</taxon>
        <taxon>Formivibrio</taxon>
    </lineage>
</organism>
<keyword evidence="4 7" id="KW-0133">Cell shape</keyword>
<dbReference type="Pfam" id="PF24125">
    <property type="entry name" value="Cds6_C"/>
    <property type="match status" value="1"/>
</dbReference>
<dbReference type="GO" id="GO:0009252">
    <property type="term" value="P:peptidoglycan biosynthetic process"/>
    <property type="evidence" value="ECO:0007669"/>
    <property type="project" value="UniProtKB-UniPathway"/>
</dbReference>
<dbReference type="SUPFAM" id="SSF141523">
    <property type="entry name" value="L,D-transpeptidase catalytic domain-like"/>
    <property type="match status" value="1"/>
</dbReference>
<dbReference type="GO" id="GO:0008360">
    <property type="term" value="P:regulation of cell shape"/>
    <property type="evidence" value="ECO:0007669"/>
    <property type="project" value="UniProtKB-UniRule"/>
</dbReference>
<feature type="active site" description="Nucleophile" evidence="7">
    <location>
        <position position="272"/>
    </location>
</feature>
<keyword evidence="6 7" id="KW-0961">Cell wall biogenesis/degradation</keyword>
<name>A0A1I4ZUD2_9NEIS</name>
<dbReference type="STRING" id="83765.SAMN05660284_01722"/>
<dbReference type="AlphaFoldDB" id="A0A1I4ZUD2"/>
<dbReference type="GO" id="GO:0004180">
    <property type="term" value="F:carboxypeptidase activity"/>
    <property type="evidence" value="ECO:0007669"/>
    <property type="project" value="UniProtKB-ARBA"/>
</dbReference>
<comment type="pathway">
    <text evidence="1 7">Cell wall biogenesis; peptidoglycan biosynthesis.</text>
</comment>
<accession>A0A1I4ZUD2</accession>
<evidence type="ECO:0000256" key="7">
    <source>
        <dbReference type="PROSITE-ProRule" id="PRU01373"/>
    </source>
</evidence>
<dbReference type="InterPro" id="IPR038063">
    <property type="entry name" value="Transpep_catalytic_dom"/>
</dbReference>
<dbReference type="InterPro" id="IPR032710">
    <property type="entry name" value="NTF2-like_dom_sf"/>
</dbReference>
<dbReference type="OrthoDB" id="9809748at2"/>
<dbReference type="EMBL" id="FOVE01000011">
    <property type="protein sequence ID" value="SFN53854.1"/>
    <property type="molecule type" value="Genomic_DNA"/>
</dbReference>
<evidence type="ECO:0000256" key="4">
    <source>
        <dbReference type="ARBA" id="ARBA00022960"/>
    </source>
</evidence>
<protein>
    <submittedName>
        <fullName evidence="10">Murein L,D-transpeptidase YafK</fullName>
    </submittedName>
</protein>
<dbReference type="Gene3D" id="2.40.440.10">
    <property type="entry name" value="L,D-transpeptidase catalytic domain-like"/>
    <property type="match status" value="1"/>
</dbReference>
<evidence type="ECO:0000256" key="6">
    <source>
        <dbReference type="ARBA" id="ARBA00023316"/>
    </source>
</evidence>
<feature type="signal peptide" evidence="8">
    <location>
        <begin position="1"/>
        <end position="20"/>
    </location>
</feature>
<evidence type="ECO:0000313" key="11">
    <source>
        <dbReference type="Proteomes" id="UP000242869"/>
    </source>
</evidence>
<evidence type="ECO:0000256" key="1">
    <source>
        <dbReference type="ARBA" id="ARBA00004752"/>
    </source>
</evidence>
<evidence type="ECO:0000256" key="3">
    <source>
        <dbReference type="ARBA" id="ARBA00022679"/>
    </source>
</evidence>
<evidence type="ECO:0000256" key="5">
    <source>
        <dbReference type="ARBA" id="ARBA00022984"/>
    </source>
</evidence>
<keyword evidence="11" id="KW-1185">Reference proteome</keyword>
<reference evidence="11" key="1">
    <citation type="submission" date="2016-10" db="EMBL/GenBank/DDBJ databases">
        <authorList>
            <person name="Varghese N."/>
            <person name="Submissions S."/>
        </authorList>
    </citation>
    <scope>NUCLEOTIDE SEQUENCE [LARGE SCALE GENOMIC DNA]</scope>
    <source>
        <strain evidence="11">DSM 6150</strain>
    </source>
</reference>
<evidence type="ECO:0000256" key="8">
    <source>
        <dbReference type="SAM" id="SignalP"/>
    </source>
</evidence>
<dbReference type="InterPro" id="IPR056203">
    <property type="entry name" value="Cds6_C"/>
</dbReference>
<keyword evidence="8" id="KW-0732">Signal</keyword>
<dbReference type="UniPathway" id="UPA00219"/>
<feature type="domain" description="L,D-TPase catalytic" evidence="9">
    <location>
        <begin position="155"/>
        <end position="297"/>
    </location>
</feature>
<dbReference type="GO" id="GO:0071555">
    <property type="term" value="P:cell wall organization"/>
    <property type="evidence" value="ECO:0007669"/>
    <property type="project" value="UniProtKB-UniRule"/>
</dbReference>
<evidence type="ECO:0000256" key="2">
    <source>
        <dbReference type="ARBA" id="ARBA00005992"/>
    </source>
</evidence>
<evidence type="ECO:0000313" key="10">
    <source>
        <dbReference type="EMBL" id="SFN53854.1"/>
    </source>
</evidence>
<proteinExistence type="inferred from homology"/>
<dbReference type="PROSITE" id="PS52029">
    <property type="entry name" value="LD_TPASE"/>
    <property type="match status" value="1"/>
</dbReference>
<sequence>MIILKKIRLSSLIKHGVAVALLLALAPAARPIIDSAAHNASINKAIGVAAKGTPEEMVLAAIDAIREGRYKDAEATLDQLLTAEPNYRLAHLLRADLYAMRAMPLNSIGGGSKGPTDRLEDLRQEALVRIKRRTSPPPANALPANVLVFSSKQKYAVVVDTSVSRLFLFENQGGTPKLVRDHYVTIGKLGAQKVREGDQRTPLGVYFVTSHMPRSQLDKTYGAQADLYGVGAWPISYPNEWDKREGRTGHGIWLHGSPAQTYARAPQASNGCVVLTNPEMSQVAEHLQIGSTPVVITEKLEWLPQQEWQQRKEKALAKIESWRSAWEKLDTTTYLGHYGQQFRSEDGQDLASWQSQKTSVNSSKQWAKIQLEELSIFSSGGTAPMLVTSFGQDYKSNNLNNNMKKRLYWKQENGDWRIVWEGAANKGA</sequence>
<comment type="similarity">
    <text evidence="2">Belongs to the YkuD family.</text>
</comment>
<dbReference type="SUPFAM" id="SSF54427">
    <property type="entry name" value="NTF2-like"/>
    <property type="match status" value="1"/>
</dbReference>
<dbReference type="PANTHER" id="PTHR36699:SF1">
    <property type="entry name" value="L,D-TRANSPEPTIDASE YAFK-RELATED"/>
    <property type="match status" value="1"/>
</dbReference>
<dbReference type="PANTHER" id="PTHR36699">
    <property type="entry name" value="LD-TRANSPEPTIDASE"/>
    <property type="match status" value="1"/>
</dbReference>
<evidence type="ECO:0000259" key="9">
    <source>
        <dbReference type="PROSITE" id="PS52029"/>
    </source>
</evidence>
<feature type="chain" id="PRO_5017428724" evidence="8">
    <location>
        <begin position="21"/>
        <end position="428"/>
    </location>
</feature>
<gene>
    <name evidence="10" type="ORF">SAMN05660284_01722</name>
</gene>
<dbReference type="CDD" id="cd16913">
    <property type="entry name" value="YkuD_like"/>
    <property type="match status" value="1"/>
</dbReference>